<sequence length="65" mass="7145">MEPIKEASVQVAYGMHGGPTVDGLDELATEACVYSKCEGEMLQQRERQVSPVVFTCELESNWGPI</sequence>
<evidence type="ECO:0000313" key="1">
    <source>
        <dbReference type="EMBL" id="KAJ6261991.1"/>
    </source>
</evidence>
<accession>A0AAD6J4I7</accession>
<organism evidence="1 2">
    <name type="scientific">Drechslerella dactyloides</name>
    <name type="common">Nematode-trapping fungus</name>
    <name type="synonym">Arthrobotrys dactyloides</name>
    <dbReference type="NCBI Taxonomy" id="74499"/>
    <lineage>
        <taxon>Eukaryota</taxon>
        <taxon>Fungi</taxon>
        <taxon>Dikarya</taxon>
        <taxon>Ascomycota</taxon>
        <taxon>Pezizomycotina</taxon>
        <taxon>Orbiliomycetes</taxon>
        <taxon>Orbiliales</taxon>
        <taxon>Orbiliaceae</taxon>
        <taxon>Drechslerella</taxon>
    </lineage>
</organism>
<gene>
    <name evidence="1" type="ORF">Dda_2792</name>
</gene>
<dbReference type="AlphaFoldDB" id="A0AAD6J4I7"/>
<evidence type="ECO:0000313" key="2">
    <source>
        <dbReference type="Proteomes" id="UP001221413"/>
    </source>
</evidence>
<keyword evidence="2" id="KW-1185">Reference proteome</keyword>
<comment type="caution">
    <text evidence="1">The sequence shown here is derived from an EMBL/GenBank/DDBJ whole genome shotgun (WGS) entry which is preliminary data.</text>
</comment>
<dbReference type="EMBL" id="JAQGDS010000003">
    <property type="protein sequence ID" value="KAJ6261991.1"/>
    <property type="molecule type" value="Genomic_DNA"/>
</dbReference>
<reference evidence="1" key="1">
    <citation type="submission" date="2023-01" db="EMBL/GenBank/DDBJ databases">
        <title>The chitinases involved in constricting ring structure development in the nematode-trapping fungus Drechslerella dactyloides.</title>
        <authorList>
            <person name="Wang R."/>
            <person name="Zhang L."/>
            <person name="Tang P."/>
            <person name="Li S."/>
            <person name="Liang L."/>
        </authorList>
    </citation>
    <scope>NUCLEOTIDE SEQUENCE</scope>
    <source>
        <strain evidence="1">YMF1.00031</strain>
    </source>
</reference>
<proteinExistence type="predicted"/>
<protein>
    <submittedName>
        <fullName evidence="1">Uncharacterized protein</fullName>
    </submittedName>
</protein>
<dbReference type="Proteomes" id="UP001221413">
    <property type="component" value="Unassembled WGS sequence"/>
</dbReference>
<name>A0AAD6J4I7_DREDA</name>